<reference evidence="4" key="2">
    <citation type="submission" date="2020-09" db="EMBL/GenBank/DDBJ databases">
        <authorList>
            <person name="Sun Q."/>
            <person name="Kim S."/>
        </authorList>
    </citation>
    <scope>NUCLEOTIDE SEQUENCE</scope>
    <source>
        <strain evidence="4">KCTC 12870</strain>
    </source>
</reference>
<sequence length="495" mass="55514">MSPFLSFFNKIDPQVETKPKVALSEVDHEMRLPVLLFTISGILWLLIGTFFAIVASFKMHSPELLANFEPLTFGRVRSAHLNAMTYGWANNAVFAVGLWIMARLCKAHIRYASMLIIAGVFWNIGVTIGIIGILTGGLTSVEWLEMPPQVGPLLAFSYVLIGMWGILMFRFRERGHVYVSQWYILGALFWFPWLYVVAITMIFLEPARGTIQALTNWWFGHNVLGLWYTPMGLAAIYYLLPKVLGRPIYSYYLSLLGFWSLALFYNWAGVHHLIGGPIPVWLISAGIVASVMMVIPVVVTAINHHMSAVGNARAVWQSPTLRFIVFGAMSYTLASFFGSWMALRSVNVVTHFTQFTIGHAHHGVYAFFTMTMFGGIYFMMPRILEREWPSAMLIKVHFWCAAIGIGMMLVALHVGGWIQGMDLNNPDIPFFSPDSSARTILGALKPWLFSRSISGILLTIAHIAFFVNFALMLIGPRAVRYKEGPTLLAAERKGA</sequence>
<feature type="domain" description="Cytochrome oxidase subunit I profile" evidence="3">
    <location>
        <begin position="43"/>
        <end position="495"/>
    </location>
</feature>
<dbReference type="AlphaFoldDB" id="A0A8J3DIZ8"/>
<dbReference type="Gene3D" id="1.20.210.10">
    <property type="entry name" value="Cytochrome c oxidase-like, subunit I domain"/>
    <property type="match status" value="1"/>
</dbReference>
<dbReference type="GO" id="GO:0009060">
    <property type="term" value="P:aerobic respiration"/>
    <property type="evidence" value="ECO:0007669"/>
    <property type="project" value="InterPro"/>
</dbReference>
<evidence type="ECO:0000256" key="1">
    <source>
        <dbReference type="ARBA" id="ARBA00022660"/>
    </source>
</evidence>
<feature type="transmembrane region" description="Helical" evidence="2">
    <location>
        <begin position="280"/>
        <end position="302"/>
    </location>
</feature>
<dbReference type="GO" id="GO:0016020">
    <property type="term" value="C:membrane"/>
    <property type="evidence" value="ECO:0007669"/>
    <property type="project" value="InterPro"/>
</dbReference>
<dbReference type="Proteomes" id="UP000642829">
    <property type="component" value="Unassembled WGS sequence"/>
</dbReference>
<keyword evidence="2" id="KW-0472">Membrane</keyword>
<dbReference type="PANTHER" id="PTHR10422:SF29">
    <property type="entry name" value="CYTOCHROME C OXIDASE SUBUNIT 1 HOMOLOG, BACTEROID"/>
    <property type="match status" value="1"/>
</dbReference>
<feature type="transmembrane region" description="Helical" evidence="2">
    <location>
        <begin position="182"/>
        <end position="204"/>
    </location>
</feature>
<feature type="transmembrane region" description="Helical" evidence="2">
    <location>
        <begin position="249"/>
        <end position="268"/>
    </location>
</feature>
<proteinExistence type="predicted"/>
<dbReference type="GO" id="GO:0020037">
    <property type="term" value="F:heme binding"/>
    <property type="evidence" value="ECO:0007669"/>
    <property type="project" value="InterPro"/>
</dbReference>
<feature type="transmembrane region" description="Helical" evidence="2">
    <location>
        <begin position="363"/>
        <end position="384"/>
    </location>
</feature>
<evidence type="ECO:0000313" key="4">
    <source>
        <dbReference type="EMBL" id="GHC06197.1"/>
    </source>
</evidence>
<keyword evidence="1" id="KW-0679">Respiratory chain</keyword>
<evidence type="ECO:0000259" key="3">
    <source>
        <dbReference type="PROSITE" id="PS50855"/>
    </source>
</evidence>
<dbReference type="GO" id="GO:0004129">
    <property type="term" value="F:cytochrome-c oxidase activity"/>
    <property type="evidence" value="ECO:0007669"/>
    <property type="project" value="InterPro"/>
</dbReference>
<organism evidence="4 5">
    <name type="scientific">Cerasicoccus arenae</name>
    <dbReference type="NCBI Taxonomy" id="424488"/>
    <lineage>
        <taxon>Bacteria</taxon>
        <taxon>Pseudomonadati</taxon>
        <taxon>Verrucomicrobiota</taxon>
        <taxon>Opitutia</taxon>
        <taxon>Puniceicoccales</taxon>
        <taxon>Cerasicoccaceae</taxon>
        <taxon>Cerasicoccus</taxon>
    </lineage>
</organism>
<keyword evidence="1" id="KW-0249">Electron transport</keyword>
<feature type="transmembrane region" description="Helical" evidence="2">
    <location>
        <begin position="453"/>
        <end position="474"/>
    </location>
</feature>
<feature type="transmembrane region" description="Helical" evidence="2">
    <location>
        <begin position="114"/>
        <end position="138"/>
    </location>
</feature>
<comment type="caution">
    <text evidence="4">The sequence shown here is derived from an EMBL/GenBank/DDBJ whole genome shotgun (WGS) entry which is preliminary data.</text>
</comment>
<keyword evidence="5" id="KW-1185">Reference proteome</keyword>
<feature type="transmembrane region" description="Helical" evidence="2">
    <location>
        <begin position="396"/>
        <end position="418"/>
    </location>
</feature>
<gene>
    <name evidence="4" type="ORF">GCM10007047_24100</name>
</gene>
<dbReference type="InterPro" id="IPR036927">
    <property type="entry name" value="Cyt_c_oxase-like_su1_sf"/>
</dbReference>
<dbReference type="EMBL" id="BMXG01000015">
    <property type="protein sequence ID" value="GHC06197.1"/>
    <property type="molecule type" value="Genomic_DNA"/>
</dbReference>
<dbReference type="Pfam" id="PF00115">
    <property type="entry name" value="COX1"/>
    <property type="match status" value="1"/>
</dbReference>
<feature type="transmembrane region" description="Helical" evidence="2">
    <location>
        <begin position="34"/>
        <end position="57"/>
    </location>
</feature>
<feature type="transmembrane region" description="Helical" evidence="2">
    <location>
        <begin position="323"/>
        <end position="343"/>
    </location>
</feature>
<name>A0A8J3DIZ8_9BACT</name>
<dbReference type="PANTHER" id="PTHR10422">
    <property type="entry name" value="CYTOCHROME C OXIDASE SUBUNIT 1"/>
    <property type="match status" value="1"/>
</dbReference>
<reference evidence="4" key="1">
    <citation type="journal article" date="2014" name="Int. J. Syst. Evol. Microbiol.">
        <title>Complete genome sequence of Corynebacterium casei LMG S-19264T (=DSM 44701T), isolated from a smear-ripened cheese.</title>
        <authorList>
            <consortium name="US DOE Joint Genome Institute (JGI-PGF)"/>
            <person name="Walter F."/>
            <person name="Albersmeier A."/>
            <person name="Kalinowski J."/>
            <person name="Ruckert C."/>
        </authorList>
    </citation>
    <scope>NUCLEOTIDE SEQUENCE</scope>
    <source>
        <strain evidence="4">KCTC 12870</strain>
    </source>
</reference>
<keyword evidence="2" id="KW-1133">Transmembrane helix</keyword>
<keyword evidence="1" id="KW-0813">Transport</keyword>
<keyword evidence="2" id="KW-0812">Transmembrane</keyword>
<dbReference type="GO" id="GO:0022904">
    <property type="term" value="P:respiratory electron transport chain"/>
    <property type="evidence" value="ECO:0007669"/>
    <property type="project" value="TreeGrafter"/>
</dbReference>
<feature type="transmembrane region" description="Helical" evidence="2">
    <location>
        <begin position="83"/>
        <end position="102"/>
    </location>
</feature>
<evidence type="ECO:0000256" key="2">
    <source>
        <dbReference type="SAM" id="Phobius"/>
    </source>
</evidence>
<dbReference type="GO" id="GO:0015990">
    <property type="term" value="P:electron transport coupled proton transport"/>
    <property type="evidence" value="ECO:0007669"/>
    <property type="project" value="TreeGrafter"/>
</dbReference>
<evidence type="ECO:0000313" key="5">
    <source>
        <dbReference type="Proteomes" id="UP000642829"/>
    </source>
</evidence>
<dbReference type="RefSeq" id="WP_189515509.1">
    <property type="nucleotide sequence ID" value="NZ_BMXG01000015.1"/>
</dbReference>
<dbReference type="InterPro" id="IPR000883">
    <property type="entry name" value="Cyt_C_Oxase_1"/>
</dbReference>
<dbReference type="PROSITE" id="PS50855">
    <property type="entry name" value="COX1"/>
    <property type="match status" value="1"/>
</dbReference>
<dbReference type="SUPFAM" id="SSF81442">
    <property type="entry name" value="Cytochrome c oxidase subunit I-like"/>
    <property type="match status" value="1"/>
</dbReference>
<feature type="transmembrane region" description="Helical" evidence="2">
    <location>
        <begin position="150"/>
        <end position="170"/>
    </location>
</feature>
<feature type="transmembrane region" description="Helical" evidence="2">
    <location>
        <begin position="224"/>
        <end position="240"/>
    </location>
</feature>
<protein>
    <submittedName>
        <fullName evidence="4">Membrane protein</fullName>
    </submittedName>
</protein>
<accession>A0A8J3DIZ8</accession>
<dbReference type="InterPro" id="IPR023616">
    <property type="entry name" value="Cyt_c_oxase-like_su1_dom"/>
</dbReference>